<evidence type="ECO:0008006" key="4">
    <source>
        <dbReference type="Google" id="ProtNLM"/>
    </source>
</evidence>
<evidence type="ECO:0000313" key="3">
    <source>
        <dbReference type="Proteomes" id="UP001063166"/>
    </source>
</evidence>
<feature type="compositionally biased region" description="Low complexity" evidence="1">
    <location>
        <begin position="914"/>
        <end position="924"/>
    </location>
</feature>
<dbReference type="GO" id="GO:0030870">
    <property type="term" value="C:Mre11 complex"/>
    <property type="evidence" value="ECO:0007669"/>
    <property type="project" value="InterPro"/>
</dbReference>
<protein>
    <recommendedName>
        <fullName evidence="4">Nibrin</fullName>
    </recommendedName>
</protein>
<sequence>MWTVSGPFDGEINDISFEKPKLLKTGTTYGLGRKENPLIIANKKVSSHQCDFEVKEFSTKDVGDPTRRPKLEFSNTKEKGMRISREGTQIQVNPHEPFELQDGDVIAIISGVFVKVNWVPICCYVQPAMGKSPVSLEACASLGVHVVHIPHRDVTHHLLPSYTAQPIVAASLLSACQFAKLEWLMEVIRLGALPKDSDPSQGVSLEHTFNLPPLNKYRPTYSPTLPTSQKEFRVWEPNEERLSMFSTYRFLYVDEKARFGDFKEVIERGGGSFETFDATGGRTKFHRALTRGQAKEGKKQVIVGKQKSLVAAIGKDAYGELVEEAKPFGLHFVDPEVIVQVVIEVDTSLFGTPPAADVDVDSVPQTTSLPDFIPNTLSNEPSVVPSETEQDLGPRKNLVRRATSRQPSREPVSIPASKTPEPDETVEAPPRRKGLVKRANPGIPLVIGLDDPSAILDSVPDVSTPSEPVVVDLTAPTPLRSRTLKRRVGTSASDGLASQALGFTLALDEPTEEPPLKKFKALFDASDPDNIGSGAFDESALDGPPETAYGSTSQTQTESQTQARVGLVRRAAGTNLSTLREEEEESLGSVAASRGIKRTLDAVQEDVEMGNGENETATGASQTKKRAIENLNAVEKVPTASKPASTRAASKPPSTAKSKGGAETEKPDTDVNFLKAIASKKKGKRTEDDFDRDFNKLKISKPVLEREDPEEEWRVLADFGDDTNIRGNFMVIMEMQAYNRGRKLNEPVPEWQGKPNFKKFKKKGDMVRSARVEVFPNEGNDYGMGAAYWKGGKSHPRNPGDFAQSQQNTQGKTEGPTQMQTLGRSQPPMIIDDSDEEDAPRMGKSRVSSRASSAVPPKRASARSKTPAKAQPLFMDSDDDEEVQALEDGVDAVPEESDEEQTLRSTRTRGTQGAARAPAKKPAPILVDDDSDDEPDGIHTIQSPACA</sequence>
<keyword evidence="3" id="KW-1185">Reference proteome</keyword>
<feature type="compositionally biased region" description="Polar residues" evidence="1">
    <location>
        <begin position="803"/>
        <end position="824"/>
    </location>
</feature>
<dbReference type="AlphaFoldDB" id="A0A9P3PVG5"/>
<feature type="region of interest" description="Disordered" evidence="1">
    <location>
        <begin position="787"/>
        <end position="947"/>
    </location>
</feature>
<feature type="compositionally biased region" description="Basic and acidic residues" evidence="1">
    <location>
        <begin position="660"/>
        <end position="669"/>
    </location>
</feature>
<evidence type="ECO:0000313" key="2">
    <source>
        <dbReference type="EMBL" id="GLB42770.1"/>
    </source>
</evidence>
<dbReference type="InterPro" id="IPR040227">
    <property type="entry name" value="Nibrin-rel"/>
</dbReference>
<feature type="region of interest" description="Disordered" evidence="1">
    <location>
        <begin position="604"/>
        <end position="671"/>
    </location>
</feature>
<feature type="region of interest" description="Disordered" evidence="1">
    <location>
        <begin position="532"/>
        <end position="565"/>
    </location>
</feature>
<accession>A0A9P3PVG5</accession>
<organism evidence="2 3">
    <name type="scientific">Lyophyllum shimeji</name>
    <name type="common">Hon-shimeji</name>
    <name type="synonym">Tricholoma shimeji</name>
    <dbReference type="NCBI Taxonomy" id="47721"/>
    <lineage>
        <taxon>Eukaryota</taxon>
        <taxon>Fungi</taxon>
        <taxon>Dikarya</taxon>
        <taxon>Basidiomycota</taxon>
        <taxon>Agaricomycotina</taxon>
        <taxon>Agaricomycetes</taxon>
        <taxon>Agaricomycetidae</taxon>
        <taxon>Agaricales</taxon>
        <taxon>Tricholomatineae</taxon>
        <taxon>Lyophyllaceae</taxon>
        <taxon>Lyophyllum</taxon>
    </lineage>
</organism>
<feature type="region of interest" description="Disordered" evidence="1">
    <location>
        <begin position="354"/>
        <end position="436"/>
    </location>
</feature>
<dbReference type="EMBL" id="BRPK01000012">
    <property type="protein sequence ID" value="GLB42770.1"/>
    <property type="molecule type" value="Genomic_DNA"/>
</dbReference>
<proteinExistence type="predicted"/>
<dbReference type="Proteomes" id="UP001063166">
    <property type="component" value="Unassembled WGS sequence"/>
</dbReference>
<dbReference type="GO" id="GO:0003684">
    <property type="term" value="F:damaged DNA binding"/>
    <property type="evidence" value="ECO:0007669"/>
    <property type="project" value="TreeGrafter"/>
</dbReference>
<name>A0A9P3PVG5_LYOSH</name>
<dbReference type="GO" id="GO:0000724">
    <property type="term" value="P:double-strand break repair via homologous recombination"/>
    <property type="evidence" value="ECO:0007669"/>
    <property type="project" value="TreeGrafter"/>
</dbReference>
<feature type="compositionally biased region" description="Low complexity" evidence="1">
    <location>
        <begin position="845"/>
        <end position="859"/>
    </location>
</feature>
<feature type="compositionally biased region" description="Low complexity" evidence="1">
    <location>
        <begin position="551"/>
        <end position="562"/>
    </location>
</feature>
<feature type="compositionally biased region" description="Acidic residues" evidence="1">
    <location>
        <begin position="876"/>
        <end position="900"/>
    </location>
</feature>
<feature type="compositionally biased region" description="Polar residues" evidence="1">
    <location>
        <begin position="363"/>
        <end position="387"/>
    </location>
</feature>
<evidence type="ECO:0000256" key="1">
    <source>
        <dbReference type="SAM" id="MobiDB-lite"/>
    </source>
</evidence>
<feature type="compositionally biased region" description="Polar residues" evidence="1">
    <location>
        <begin position="613"/>
        <end position="622"/>
    </location>
</feature>
<dbReference type="PANTHER" id="PTHR12162">
    <property type="entry name" value="NIBRIN-RELATED"/>
    <property type="match status" value="1"/>
</dbReference>
<dbReference type="GO" id="GO:0007095">
    <property type="term" value="P:mitotic G2 DNA damage checkpoint signaling"/>
    <property type="evidence" value="ECO:0007669"/>
    <property type="project" value="InterPro"/>
</dbReference>
<dbReference type="PANTHER" id="PTHR12162:SF0">
    <property type="entry name" value="NIBRIN"/>
    <property type="match status" value="1"/>
</dbReference>
<dbReference type="OrthoDB" id="552194at2759"/>
<comment type="caution">
    <text evidence="2">The sequence shown here is derived from an EMBL/GenBank/DDBJ whole genome shotgun (WGS) entry which is preliminary data.</text>
</comment>
<feature type="compositionally biased region" description="Polar residues" evidence="1">
    <location>
        <begin position="642"/>
        <end position="657"/>
    </location>
</feature>
<gene>
    <name evidence="2" type="ORF">LshimejAT787_1202190</name>
</gene>
<reference evidence="2" key="1">
    <citation type="submission" date="2022-07" db="EMBL/GenBank/DDBJ databases">
        <title>The genome of Lyophyllum shimeji provides insight into the initial evolution of ectomycorrhizal fungal genome.</title>
        <authorList>
            <person name="Kobayashi Y."/>
            <person name="Shibata T."/>
            <person name="Hirakawa H."/>
            <person name="Shigenobu S."/>
            <person name="Nishiyama T."/>
            <person name="Yamada A."/>
            <person name="Hasebe M."/>
            <person name="Kawaguchi M."/>
        </authorList>
    </citation>
    <scope>NUCLEOTIDE SEQUENCE</scope>
    <source>
        <strain evidence="2">AT787</strain>
    </source>
</reference>